<protein>
    <recommendedName>
        <fullName evidence="3">Helix-turn-helix domain-containing protein</fullName>
    </recommendedName>
</protein>
<evidence type="ECO:0008006" key="3">
    <source>
        <dbReference type="Google" id="ProtNLM"/>
    </source>
</evidence>
<sequence length="204" mass="22304">MGIPLNGRAVDARREILGTLATWAELVVEGKRLTRPRRTVPALAAFLQCHAHWLAAHPAAREAAAELETLLNSARRTAAAPMARRIPVGRCVVEGCGGGLTAVLGQERNAPASSVECDRDETHRWPPQRWLELCGEERHAPGGPAQNAAAQIPAGLTAAQIAHTWKISTGTVYWLASTHGWQRSRHGREVRYRQQDVLRSLGDR</sequence>
<dbReference type="Proteomes" id="UP000540506">
    <property type="component" value="Unassembled WGS sequence"/>
</dbReference>
<gene>
    <name evidence="1" type="ORF">FHR34_001412</name>
</gene>
<dbReference type="AlphaFoldDB" id="A0A7W7QZ54"/>
<comment type="caution">
    <text evidence="1">The sequence shown here is derived from an EMBL/GenBank/DDBJ whole genome shotgun (WGS) entry which is preliminary data.</text>
</comment>
<organism evidence="1 2">
    <name type="scientific">Kitasatospora kifunensis</name>
    <name type="common">Streptomyces kifunensis</name>
    <dbReference type="NCBI Taxonomy" id="58351"/>
    <lineage>
        <taxon>Bacteria</taxon>
        <taxon>Bacillati</taxon>
        <taxon>Actinomycetota</taxon>
        <taxon>Actinomycetes</taxon>
        <taxon>Kitasatosporales</taxon>
        <taxon>Streptomycetaceae</taxon>
        <taxon>Kitasatospora</taxon>
    </lineage>
</organism>
<keyword evidence="2" id="KW-1185">Reference proteome</keyword>
<dbReference type="EMBL" id="JACHJV010000001">
    <property type="protein sequence ID" value="MBB4922419.1"/>
    <property type="molecule type" value="Genomic_DNA"/>
</dbReference>
<evidence type="ECO:0000313" key="1">
    <source>
        <dbReference type="EMBL" id="MBB4922419.1"/>
    </source>
</evidence>
<reference evidence="1 2" key="1">
    <citation type="submission" date="2020-08" db="EMBL/GenBank/DDBJ databases">
        <title>Sequencing the genomes of 1000 actinobacteria strains.</title>
        <authorList>
            <person name="Klenk H.-P."/>
        </authorList>
    </citation>
    <scope>NUCLEOTIDE SEQUENCE [LARGE SCALE GENOMIC DNA]</scope>
    <source>
        <strain evidence="1 2">DSM 41654</strain>
    </source>
</reference>
<name>A0A7W7QZ54_KITKI</name>
<proteinExistence type="predicted"/>
<accession>A0A7W7QZ54</accession>
<dbReference type="RefSeq" id="WP_184934598.1">
    <property type="nucleotide sequence ID" value="NZ_JACHJV010000001.1"/>
</dbReference>
<evidence type="ECO:0000313" key="2">
    <source>
        <dbReference type="Proteomes" id="UP000540506"/>
    </source>
</evidence>